<gene>
    <name evidence="6" type="ORF">C8E03_12010</name>
    <name evidence="7" type="ORF">CG710_012770</name>
</gene>
<dbReference type="GO" id="GO:0030313">
    <property type="term" value="C:cell envelope"/>
    <property type="evidence" value="ECO:0007669"/>
    <property type="project" value="UniProtKB-SubCell"/>
</dbReference>
<accession>A0A255IC38</accession>
<proteinExistence type="inferred from homology"/>
<dbReference type="EMBL" id="NOKA02000027">
    <property type="protein sequence ID" value="RDY30852.1"/>
    <property type="molecule type" value="Genomic_DNA"/>
</dbReference>
<dbReference type="OrthoDB" id="1771098at2"/>
<evidence type="ECO:0000256" key="2">
    <source>
        <dbReference type="ARBA" id="ARBA00007639"/>
    </source>
</evidence>
<evidence type="ECO:0000256" key="4">
    <source>
        <dbReference type="SAM" id="Phobius"/>
    </source>
</evidence>
<comment type="subcellular location">
    <subcellularLocation>
        <location evidence="1">Cell envelope</location>
    </subcellularLocation>
</comment>
<evidence type="ECO:0000313" key="6">
    <source>
        <dbReference type="EMBL" id="PXV85038.1"/>
    </source>
</evidence>
<reference evidence="7" key="3">
    <citation type="submission" date="2018-07" db="EMBL/GenBank/DDBJ databases">
        <authorList>
            <person name="Quirk P.G."/>
            <person name="Krulwich T.A."/>
        </authorList>
    </citation>
    <scope>NUCLEOTIDE SEQUENCE</scope>
    <source>
        <strain evidence="7">CCRI-19302</strain>
    </source>
</reference>
<dbReference type="Proteomes" id="UP000216411">
    <property type="component" value="Unassembled WGS sequence"/>
</dbReference>
<reference evidence="6 9" key="2">
    <citation type="submission" date="2018-05" db="EMBL/GenBank/DDBJ databases">
        <title>Genomic Encyclopedia of Type Strains, Phase IV (KMG-IV): sequencing the most valuable type-strain genomes for metagenomic binning, comparative biology and taxonomic classification.</title>
        <authorList>
            <person name="Goeker M."/>
        </authorList>
    </citation>
    <scope>NUCLEOTIDE SEQUENCE [LARGE SCALE GENOMIC DNA]</scope>
    <source>
        <strain evidence="6 9">DSM 28816</strain>
    </source>
</reference>
<sequence>MVKKKKLLMGSSIGISLMFIIIALLMYSQDKEMIPQQVSVILYGNTIDRWESLKQGIDQASQDSDVEINYVLMSTTHNIEEQLLLIQREIDNGADGILLAANDSEMDLSTINLPYKNFPIVCIESGVDNDNITLVSADNYSMGENLAKVVKDKENSIAKIAIIMENQQRDSVKKRFEGFYNQITEKFNNLTYWERETGENTPMLFVQRELTQEAVDVVVALDNTSLEAVIDATINLNKKVKIYGIANSDKAVYYLDNKKIKMLVYQDEFSIGYIGLKTMLGEEQYDKEEITQYIKYYTVNDSNLYLPEIQRVLFPFVK</sequence>
<feature type="transmembrane region" description="Helical" evidence="4">
    <location>
        <begin position="7"/>
        <end position="27"/>
    </location>
</feature>
<dbReference type="InterPro" id="IPR028082">
    <property type="entry name" value="Peripla_BP_I"/>
</dbReference>
<keyword evidence="4" id="KW-1133">Transmembrane helix</keyword>
<dbReference type="SUPFAM" id="SSF53822">
    <property type="entry name" value="Periplasmic binding protein-like I"/>
    <property type="match status" value="1"/>
</dbReference>
<evidence type="ECO:0000256" key="1">
    <source>
        <dbReference type="ARBA" id="ARBA00004196"/>
    </source>
</evidence>
<dbReference type="AlphaFoldDB" id="A0A255IC38"/>
<reference evidence="7 8" key="1">
    <citation type="journal article" date="2017" name="Genome Announc.">
        <title>Draft Genome Sequence of a Sporulating and Motile Strain of Lachnotalea glycerini Isolated from Water in Quebec City, Canada.</title>
        <authorList>
            <person name="Maheux A.F."/>
            <person name="Boudreau D.K."/>
            <person name="Berube E."/>
            <person name="Boissinot M."/>
            <person name="Raymond F."/>
            <person name="Brodeur S."/>
            <person name="Corbeil J."/>
            <person name="Isabel S."/>
            <person name="Omar R.F."/>
            <person name="Bergeron M.G."/>
        </authorList>
    </citation>
    <scope>NUCLEOTIDE SEQUENCE [LARGE SCALE GENOMIC DNA]</scope>
    <source>
        <strain evidence="7 8">CCRI-19302</strain>
    </source>
</reference>
<dbReference type="PANTHER" id="PTHR46847">
    <property type="entry name" value="D-ALLOSE-BINDING PERIPLASMIC PROTEIN-RELATED"/>
    <property type="match status" value="1"/>
</dbReference>
<dbReference type="RefSeq" id="WP_094378009.1">
    <property type="nucleotide sequence ID" value="NZ_NOKA02000027.1"/>
</dbReference>
<comment type="similarity">
    <text evidence="2">Belongs to the bacterial solute-binding protein 2 family.</text>
</comment>
<dbReference type="InterPro" id="IPR025997">
    <property type="entry name" value="SBP_2_dom"/>
</dbReference>
<dbReference type="Proteomes" id="UP000247523">
    <property type="component" value="Unassembled WGS sequence"/>
</dbReference>
<name>A0A255IC38_9FIRM</name>
<evidence type="ECO:0000259" key="5">
    <source>
        <dbReference type="Pfam" id="PF13407"/>
    </source>
</evidence>
<keyword evidence="4" id="KW-0472">Membrane</keyword>
<feature type="domain" description="Periplasmic binding protein" evidence="5">
    <location>
        <begin position="39"/>
        <end position="279"/>
    </location>
</feature>
<dbReference type="PANTHER" id="PTHR46847:SF1">
    <property type="entry name" value="D-ALLOSE-BINDING PERIPLASMIC PROTEIN-RELATED"/>
    <property type="match status" value="1"/>
</dbReference>
<evidence type="ECO:0000313" key="8">
    <source>
        <dbReference type="Proteomes" id="UP000216411"/>
    </source>
</evidence>
<evidence type="ECO:0000313" key="9">
    <source>
        <dbReference type="Proteomes" id="UP000247523"/>
    </source>
</evidence>
<keyword evidence="4" id="KW-0812">Transmembrane</keyword>
<keyword evidence="3" id="KW-0732">Signal</keyword>
<comment type="caution">
    <text evidence="7">The sequence shown here is derived from an EMBL/GenBank/DDBJ whole genome shotgun (WGS) entry which is preliminary data.</text>
</comment>
<organism evidence="7 8">
    <name type="scientific">Lachnotalea glycerini</name>
    <dbReference type="NCBI Taxonomy" id="1763509"/>
    <lineage>
        <taxon>Bacteria</taxon>
        <taxon>Bacillati</taxon>
        <taxon>Bacillota</taxon>
        <taxon>Clostridia</taxon>
        <taxon>Lachnospirales</taxon>
        <taxon>Lachnospiraceae</taxon>
        <taxon>Lachnotalea</taxon>
    </lineage>
</organism>
<protein>
    <submittedName>
        <fullName evidence="6">Monosaccharide ABC transporter substrate-binding protein (CUT2 family)</fullName>
    </submittedName>
    <submittedName>
        <fullName evidence="7">Sugar ABC transporter substrate-binding protein</fullName>
    </submittedName>
</protein>
<keyword evidence="8" id="KW-1185">Reference proteome</keyword>
<dbReference type="Gene3D" id="3.40.50.2300">
    <property type="match status" value="2"/>
</dbReference>
<dbReference type="GO" id="GO:0030246">
    <property type="term" value="F:carbohydrate binding"/>
    <property type="evidence" value="ECO:0007669"/>
    <property type="project" value="UniProtKB-ARBA"/>
</dbReference>
<dbReference type="EMBL" id="QICS01000020">
    <property type="protein sequence ID" value="PXV85038.1"/>
    <property type="molecule type" value="Genomic_DNA"/>
</dbReference>
<evidence type="ECO:0000313" key="7">
    <source>
        <dbReference type="EMBL" id="RDY30852.1"/>
    </source>
</evidence>
<dbReference type="Pfam" id="PF13407">
    <property type="entry name" value="Peripla_BP_4"/>
    <property type="match status" value="1"/>
</dbReference>
<evidence type="ECO:0000256" key="3">
    <source>
        <dbReference type="ARBA" id="ARBA00022729"/>
    </source>
</evidence>